<reference evidence="1 2" key="2">
    <citation type="submission" date="2009-03" db="EMBL/GenBank/DDBJ databases">
        <title>Draft genome sequence of Roseburia inulinivorans (DSM 16841).</title>
        <authorList>
            <person name="Sudarsanam P."/>
            <person name="Ley R."/>
            <person name="Guruge J."/>
            <person name="Turnbaugh P.J."/>
            <person name="Mahowald M."/>
            <person name="Liep D."/>
            <person name="Gordon J."/>
        </authorList>
    </citation>
    <scope>NUCLEOTIDE SEQUENCE [LARGE SCALE GENOMIC DNA]</scope>
    <source>
        <strain evidence="1 2">DSM 16841</strain>
    </source>
</reference>
<dbReference type="Proteomes" id="UP000003561">
    <property type="component" value="Unassembled WGS sequence"/>
</dbReference>
<dbReference type="AlphaFoldDB" id="C0FMR0"/>
<comment type="caution">
    <text evidence="1">The sequence shown here is derived from an EMBL/GenBank/DDBJ whole genome shotgun (WGS) entry which is preliminary data.</text>
</comment>
<dbReference type="EMBL" id="ACFY01000001">
    <property type="protein sequence ID" value="EEG96115.1"/>
    <property type="molecule type" value="Genomic_DNA"/>
</dbReference>
<protein>
    <submittedName>
        <fullName evidence="1">Uncharacterized protein</fullName>
    </submittedName>
</protein>
<organism evidence="1 2">
    <name type="scientific">Roseburia inulinivorans DSM 16841</name>
    <dbReference type="NCBI Taxonomy" id="622312"/>
    <lineage>
        <taxon>Bacteria</taxon>
        <taxon>Bacillati</taxon>
        <taxon>Bacillota</taxon>
        <taxon>Clostridia</taxon>
        <taxon>Lachnospirales</taxon>
        <taxon>Lachnospiraceae</taxon>
        <taxon>Roseburia</taxon>
    </lineage>
</organism>
<gene>
    <name evidence="1" type="ORF">ROSEINA2194_00003</name>
</gene>
<proteinExistence type="predicted"/>
<accession>C0FMR0</accession>
<sequence>MSVYENKLKECLQNGVIEESRLLPDVYVAKNYDMEKGLLNELVLQYY</sequence>
<evidence type="ECO:0000313" key="1">
    <source>
        <dbReference type="EMBL" id="EEG96115.1"/>
    </source>
</evidence>
<name>C0FMR0_9FIRM</name>
<reference evidence="1 2" key="1">
    <citation type="submission" date="2009-02" db="EMBL/GenBank/DDBJ databases">
        <authorList>
            <person name="Fulton L."/>
            <person name="Clifton S."/>
            <person name="Fulton B."/>
            <person name="Xu J."/>
            <person name="Minx P."/>
            <person name="Pepin K.H."/>
            <person name="Johnson M."/>
            <person name="Bhonagiri V."/>
            <person name="Nash W.E."/>
            <person name="Mardis E.R."/>
            <person name="Wilson R.K."/>
        </authorList>
    </citation>
    <scope>NUCLEOTIDE SEQUENCE [LARGE SCALE GENOMIC DNA]</scope>
    <source>
        <strain evidence="1 2">DSM 16841</strain>
    </source>
</reference>
<evidence type="ECO:0000313" key="2">
    <source>
        <dbReference type="Proteomes" id="UP000003561"/>
    </source>
</evidence>